<feature type="transmembrane region" description="Helical" evidence="14">
    <location>
        <begin position="189"/>
        <end position="206"/>
    </location>
</feature>
<evidence type="ECO:0000256" key="6">
    <source>
        <dbReference type="ARBA" id="ARBA00022824"/>
    </source>
</evidence>
<organism evidence="16 17">
    <name type="scientific">Physeter macrocephalus</name>
    <name type="common">Sperm whale</name>
    <name type="synonym">Physeter catodon</name>
    <dbReference type="NCBI Taxonomy" id="9755"/>
    <lineage>
        <taxon>Eukaryota</taxon>
        <taxon>Metazoa</taxon>
        <taxon>Chordata</taxon>
        <taxon>Craniata</taxon>
        <taxon>Vertebrata</taxon>
        <taxon>Euteleostomi</taxon>
        <taxon>Mammalia</taxon>
        <taxon>Eutheria</taxon>
        <taxon>Laurasiatheria</taxon>
        <taxon>Artiodactyla</taxon>
        <taxon>Whippomorpha</taxon>
        <taxon>Cetacea</taxon>
        <taxon>Odontoceti</taxon>
        <taxon>Physeteridae</taxon>
        <taxon>Physeter</taxon>
    </lineage>
</organism>
<evidence type="ECO:0000256" key="9">
    <source>
        <dbReference type="ARBA" id="ARBA00032607"/>
    </source>
</evidence>
<evidence type="ECO:0000259" key="15">
    <source>
        <dbReference type="Pfam" id="PF02517"/>
    </source>
</evidence>
<dbReference type="InterPro" id="IPR003675">
    <property type="entry name" value="Rce1/LyrA-like_dom"/>
</dbReference>
<keyword evidence="8 14" id="KW-0472">Membrane</keyword>
<evidence type="ECO:0000256" key="4">
    <source>
        <dbReference type="ARBA" id="ARBA00022692"/>
    </source>
</evidence>
<evidence type="ECO:0000256" key="7">
    <source>
        <dbReference type="ARBA" id="ARBA00022989"/>
    </source>
</evidence>
<reference evidence="17" key="1">
    <citation type="submission" date="2025-08" db="UniProtKB">
        <authorList>
            <consortium name="RefSeq"/>
        </authorList>
    </citation>
    <scope>IDENTIFICATION</scope>
    <source>
        <tissue evidence="17">Muscle</tissue>
    </source>
</reference>
<feature type="transmembrane region" description="Helical" evidence="14">
    <location>
        <begin position="303"/>
        <end position="325"/>
    </location>
</feature>
<evidence type="ECO:0000256" key="14">
    <source>
        <dbReference type="SAM" id="Phobius"/>
    </source>
</evidence>
<dbReference type="Proteomes" id="UP000248484">
    <property type="component" value="Chromosome 16"/>
</dbReference>
<keyword evidence="7 14" id="KW-1133">Transmembrane helix</keyword>
<evidence type="ECO:0000256" key="1">
    <source>
        <dbReference type="ARBA" id="ARBA00004477"/>
    </source>
</evidence>
<comment type="subcellular location">
    <subcellularLocation>
        <location evidence="1">Endoplasmic reticulum membrane</location>
        <topology evidence="1">Multi-pass membrane protein</topology>
    </subcellularLocation>
</comment>
<dbReference type="GO" id="GO:0004222">
    <property type="term" value="F:metalloendopeptidase activity"/>
    <property type="evidence" value="ECO:0007669"/>
    <property type="project" value="InterPro"/>
</dbReference>
<evidence type="ECO:0000256" key="12">
    <source>
        <dbReference type="ARBA" id="ARBA00049763"/>
    </source>
</evidence>
<keyword evidence="6" id="KW-0256">Endoplasmic reticulum</keyword>
<dbReference type="GO" id="GO:0071586">
    <property type="term" value="P:CAAX-box protein processing"/>
    <property type="evidence" value="ECO:0007669"/>
    <property type="project" value="InterPro"/>
</dbReference>
<evidence type="ECO:0000256" key="8">
    <source>
        <dbReference type="ARBA" id="ARBA00023136"/>
    </source>
</evidence>
<evidence type="ECO:0000256" key="3">
    <source>
        <dbReference type="ARBA" id="ARBA00022670"/>
    </source>
</evidence>
<accession>A0A455C6C7</accession>
<evidence type="ECO:0000256" key="13">
    <source>
        <dbReference type="SAM" id="MobiDB-lite"/>
    </source>
</evidence>
<keyword evidence="5" id="KW-0378">Hydrolase</keyword>
<comment type="similarity">
    <text evidence="2">Belongs to the peptidase U48 family.</text>
</comment>
<evidence type="ECO:0000256" key="10">
    <source>
        <dbReference type="ARBA" id="ARBA00047280"/>
    </source>
</evidence>
<feature type="transmembrane region" description="Helical" evidence="14">
    <location>
        <begin position="149"/>
        <end position="169"/>
    </location>
</feature>
<proteinExistence type="inferred from homology"/>
<dbReference type="GO" id="GO:0005789">
    <property type="term" value="C:endoplasmic reticulum membrane"/>
    <property type="evidence" value="ECO:0007669"/>
    <property type="project" value="UniProtKB-SubCell"/>
</dbReference>
<feature type="domain" description="CAAX prenyl protease 2/Lysostaphin resistance protein A-like" evidence="15">
    <location>
        <begin position="241"/>
        <end position="323"/>
    </location>
</feature>
<evidence type="ECO:0000256" key="2">
    <source>
        <dbReference type="ARBA" id="ARBA00006897"/>
    </source>
</evidence>
<dbReference type="InterPro" id="IPR039731">
    <property type="entry name" value="Rce1"/>
</dbReference>
<evidence type="ECO:0000313" key="17">
    <source>
        <dbReference type="RefSeq" id="XP_028356885.1"/>
    </source>
</evidence>
<evidence type="ECO:0000256" key="11">
    <source>
        <dbReference type="ARBA" id="ARBA00049729"/>
    </source>
</evidence>
<feature type="compositionally biased region" description="Basic and acidic residues" evidence="13">
    <location>
        <begin position="1"/>
        <end position="19"/>
    </location>
</feature>
<feature type="region of interest" description="Disordered" evidence="13">
    <location>
        <begin position="1"/>
        <end position="36"/>
    </location>
</feature>
<dbReference type="EC" id="3.4.26.1" evidence="11"/>
<evidence type="ECO:0000313" key="16">
    <source>
        <dbReference type="Proteomes" id="UP000248484"/>
    </source>
</evidence>
<dbReference type="Pfam" id="PF02517">
    <property type="entry name" value="Rce1-like"/>
    <property type="match status" value="1"/>
</dbReference>
<evidence type="ECO:0000256" key="5">
    <source>
        <dbReference type="ARBA" id="ARBA00022801"/>
    </source>
</evidence>
<keyword evidence="16" id="KW-1185">Reference proteome</keyword>
<protein>
    <recommendedName>
        <fullName evidence="12">CAAX prenyl protease 2</fullName>
        <ecNumber evidence="11">3.4.26.1</ecNumber>
    </recommendedName>
    <alternativeName>
        <fullName evidence="9">Farnesylated proteins-converting enzyme 2</fullName>
    </alternativeName>
</protein>
<dbReference type="GeneID" id="102993963"/>
<dbReference type="PANTHER" id="PTHR13046:SF0">
    <property type="entry name" value="CAAX PRENYL PROTEASE 2"/>
    <property type="match status" value="1"/>
</dbReference>
<dbReference type="AlphaFoldDB" id="A0A455C6C7"/>
<keyword evidence="4 14" id="KW-0812">Transmembrane</keyword>
<gene>
    <name evidence="17" type="primary">RCE1</name>
</gene>
<keyword evidence="3 17" id="KW-0645">Protease</keyword>
<comment type="catalytic activity">
    <reaction evidence="10">
        <text>Hydrolyzes the peptide bond -P2-(S-farnesyl or geranylgeranyl)C-P1'-P2'-P3'-COOH where P1' and P2' are amino acids with aliphatic sidechains and P3' is any C-terminal residue.</text>
        <dbReference type="EC" id="3.4.26.1"/>
    </reaction>
</comment>
<dbReference type="RefSeq" id="XP_028356885.1">
    <property type="nucleotide sequence ID" value="XM_028501084.2"/>
</dbReference>
<dbReference type="PANTHER" id="PTHR13046">
    <property type="entry name" value="PROTEASE U48 CAAX PRENYL PROTEASE RCE1"/>
    <property type="match status" value="1"/>
</dbReference>
<dbReference type="CTD" id="9986"/>
<name>A0A455C6C7_PHYMC</name>
<sequence>MTSPRFRPERAWQRRDRVTGARRGSGRDGGAGRGWASPAVGVAAGAAARVGGSGRSRPQFVLLGVRVLLSQPRLLLCGQPLRLEERAAQVRGLRARAPARPEPAPPRGGAVGGAWANRGWGRAVRRWLWAPGTYCLLHRDHPAVIKRRFTSVLVVSSLSPLCVLLWRELTGIQPGTSLLTLMGFRLEGIFPAALLPLLLTMILFLGPLMQLSMDCPCDLADGLKVVLAPRSWARCLTDMRWLRNQVIAPLTEELVFRACMLPMLAPCTGLGPAVFTCPLFFGVAHFHHIFEQLRFRQSSVGSIFLSAGHLIGPVLCHSFCNYMGFPAVCAALEHPQRWPLLAGYALGVGLFLLLLQPLTDPKLYGSLPLCVLLERTGDSEAPLCS</sequence>
<feature type="transmembrane region" description="Helical" evidence="14">
    <location>
        <begin position="337"/>
        <end position="355"/>
    </location>
</feature>